<keyword evidence="1" id="KW-1133">Transmembrane helix</keyword>
<dbReference type="AlphaFoldDB" id="A0AAD4PLS9"/>
<feature type="transmembrane region" description="Helical" evidence="1">
    <location>
        <begin position="56"/>
        <end position="76"/>
    </location>
</feature>
<dbReference type="Proteomes" id="UP001200034">
    <property type="component" value="Unassembled WGS sequence"/>
</dbReference>
<keyword evidence="3" id="KW-1185">Reference proteome</keyword>
<keyword evidence="1" id="KW-0472">Membrane</keyword>
<keyword evidence="1" id="KW-0812">Transmembrane</keyword>
<proteinExistence type="predicted"/>
<sequence length="148" mass="17302">NLLLNVFLFLGLRKRDRLAILVWLSLTLLWFLPKLYDHTRGSRLDRRGSTYQMVNLVMEIYVIMSFVVIMLVYIYLPQRGRRMTLVKRRTVQDNNDDPRDIQMVDLMDKAAATNAEQPNAKTFVVDCVDQKVTSFDFHQAEDGSDDDN</sequence>
<evidence type="ECO:0000313" key="2">
    <source>
        <dbReference type="EMBL" id="KAH8371481.1"/>
    </source>
</evidence>
<protein>
    <submittedName>
        <fullName evidence="2">Uncharacterized protein</fullName>
    </submittedName>
</protein>
<feature type="non-terminal residue" evidence="2">
    <location>
        <position position="148"/>
    </location>
</feature>
<evidence type="ECO:0000313" key="3">
    <source>
        <dbReference type="Proteomes" id="UP001200034"/>
    </source>
</evidence>
<dbReference type="EMBL" id="JAJJHW010002585">
    <property type="protein sequence ID" value="KAH8371481.1"/>
    <property type="molecule type" value="Genomic_DNA"/>
</dbReference>
<name>A0AAD4PLS9_9MUSC</name>
<comment type="caution">
    <text evidence="2">The sequence shown here is derived from an EMBL/GenBank/DDBJ whole genome shotgun (WGS) entry which is preliminary data.</text>
</comment>
<feature type="transmembrane region" description="Helical" evidence="1">
    <location>
        <begin position="18"/>
        <end position="36"/>
    </location>
</feature>
<organism evidence="2 3">
    <name type="scientific">Drosophila rubida</name>
    <dbReference type="NCBI Taxonomy" id="30044"/>
    <lineage>
        <taxon>Eukaryota</taxon>
        <taxon>Metazoa</taxon>
        <taxon>Ecdysozoa</taxon>
        <taxon>Arthropoda</taxon>
        <taxon>Hexapoda</taxon>
        <taxon>Insecta</taxon>
        <taxon>Pterygota</taxon>
        <taxon>Neoptera</taxon>
        <taxon>Endopterygota</taxon>
        <taxon>Diptera</taxon>
        <taxon>Brachycera</taxon>
        <taxon>Muscomorpha</taxon>
        <taxon>Ephydroidea</taxon>
        <taxon>Drosophilidae</taxon>
        <taxon>Drosophila</taxon>
    </lineage>
</organism>
<gene>
    <name evidence="2" type="ORF">KR093_007582</name>
</gene>
<reference evidence="2" key="1">
    <citation type="journal article" date="2021" name="Mol. Ecol. Resour.">
        <title>Phylogenomic analyses of the genus Drosophila reveals genomic signals of climate adaptation.</title>
        <authorList>
            <person name="Li F."/>
            <person name="Rane R.V."/>
            <person name="Luria V."/>
            <person name="Xiong Z."/>
            <person name="Chen J."/>
            <person name="Li Z."/>
            <person name="Catullo R.A."/>
            <person name="Griffin P.C."/>
            <person name="Schiffer M."/>
            <person name="Pearce S."/>
            <person name="Lee S.F."/>
            <person name="McElroy K."/>
            <person name="Stocker A."/>
            <person name="Shirriffs J."/>
            <person name="Cockerell F."/>
            <person name="Coppin C."/>
            <person name="Sgro C.M."/>
            <person name="Karger A."/>
            <person name="Cain J.W."/>
            <person name="Weber J.A."/>
            <person name="Santpere G."/>
            <person name="Kirschner M.W."/>
            <person name="Hoffmann A.A."/>
            <person name="Oakeshott J.G."/>
            <person name="Zhang G."/>
        </authorList>
    </citation>
    <scope>NUCLEOTIDE SEQUENCE</scope>
    <source>
        <strain evidence="2">BGI-SZ-2011g</strain>
    </source>
</reference>
<evidence type="ECO:0000256" key="1">
    <source>
        <dbReference type="SAM" id="Phobius"/>
    </source>
</evidence>
<accession>A0AAD4PLS9</accession>